<evidence type="ECO:0000259" key="2">
    <source>
        <dbReference type="Pfam" id="PF02517"/>
    </source>
</evidence>
<sequence>MDSEPYTSRRDWIAIVVGLILPTVVTLAYFILAASAPPLVQQLTYGIAKTGQFLFPILWVMLFQRRRPQLWPWSAAGVPIGLVFGLIVAASMWLGYHFLLQKVAFFIAAEDQIRAKIAGMNLETPTVFLGIGIFYSLIHSLLEEYYWRWFVFGQLSERTSLSTAIVVSSLGFMAHHVLVLGTYFGFFSPITWLFSLCIAVGGGVWAWLYHRTGSLLGPWLSHLLVDAAIFVIGYQIAFQSP</sequence>
<feature type="transmembrane region" description="Helical" evidence="1">
    <location>
        <begin position="159"/>
        <end position="184"/>
    </location>
</feature>
<keyword evidence="3" id="KW-0645">Protease</keyword>
<protein>
    <submittedName>
        <fullName evidence="3">CAAX amino terminal protease self-immunity</fullName>
    </submittedName>
</protein>
<feature type="transmembrane region" description="Helical" evidence="1">
    <location>
        <begin position="127"/>
        <end position="147"/>
    </location>
</feature>
<dbReference type="GO" id="GO:0080120">
    <property type="term" value="P:CAAX-box protein maturation"/>
    <property type="evidence" value="ECO:0007669"/>
    <property type="project" value="UniProtKB-ARBA"/>
</dbReference>
<dbReference type="Proteomes" id="UP000323917">
    <property type="component" value="Chromosome"/>
</dbReference>
<evidence type="ECO:0000313" key="4">
    <source>
        <dbReference type="Proteomes" id="UP000323917"/>
    </source>
</evidence>
<feature type="transmembrane region" description="Helical" evidence="1">
    <location>
        <begin position="220"/>
        <end position="238"/>
    </location>
</feature>
<gene>
    <name evidence="3" type="ORF">Pr1d_22900</name>
</gene>
<dbReference type="InterPro" id="IPR003675">
    <property type="entry name" value="Rce1/LyrA-like_dom"/>
</dbReference>
<reference evidence="3 4" key="1">
    <citation type="submission" date="2019-08" db="EMBL/GenBank/DDBJ databases">
        <title>Deep-cultivation of Planctomycetes and their phenomic and genomic characterization uncovers novel biology.</title>
        <authorList>
            <person name="Wiegand S."/>
            <person name="Jogler M."/>
            <person name="Boedeker C."/>
            <person name="Pinto D."/>
            <person name="Vollmers J."/>
            <person name="Rivas-Marin E."/>
            <person name="Kohn T."/>
            <person name="Peeters S.H."/>
            <person name="Heuer A."/>
            <person name="Rast P."/>
            <person name="Oberbeckmann S."/>
            <person name="Bunk B."/>
            <person name="Jeske O."/>
            <person name="Meyerdierks A."/>
            <person name="Storesund J.E."/>
            <person name="Kallscheuer N."/>
            <person name="Luecker S."/>
            <person name="Lage O.M."/>
            <person name="Pohl T."/>
            <person name="Merkel B.J."/>
            <person name="Hornburger P."/>
            <person name="Mueller R.-W."/>
            <person name="Bruemmer F."/>
            <person name="Labrenz M."/>
            <person name="Spormann A.M."/>
            <person name="Op den Camp H."/>
            <person name="Overmann J."/>
            <person name="Amann R."/>
            <person name="Jetten M.S.M."/>
            <person name="Mascher T."/>
            <person name="Medema M.H."/>
            <person name="Devos D.P."/>
            <person name="Kaster A.-K."/>
            <person name="Ovreas L."/>
            <person name="Rohde M."/>
            <person name="Galperin M.Y."/>
            <person name="Jogler C."/>
        </authorList>
    </citation>
    <scope>NUCLEOTIDE SEQUENCE [LARGE SCALE GENOMIC DNA]</scope>
    <source>
        <strain evidence="3 4">Pr1d</strain>
    </source>
</reference>
<accession>A0A5B9QBP7</accession>
<name>A0A5B9QBP7_9BACT</name>
<feature type="transmembrane region" description="Helical" evidence="1">
    <location>
        <begin position="43"/>
        <end position="63"/>
    </location>
</feature>
<feature type="transmembrane region" description="Helical" evidence="1">
    <location>
        <begin position="75"/>
        <end position="96"/>
    </location>
</feature>
<dbReference type="EMBL" id="CP042913">
    <property type="protein sequence ID" value="QEG35000.1"/>
    <property type="molecule type" value="Genomic_DNA"/>
</dbReference>
<feature type="domain" description="CAAX prenyl protease 2/Lysostaphin resistance protein A-like" evidence="2">
    <location>
        <begin position="128"/>
        <end position="227"/>
    </location>
</feature>
<dbReference type="Pfam" id="PF02517">
    <property type="entry name" value="Rce1-like"/>
    <property type="match status" value="1"/>
</dbReference>
<keyword evidence="3" id="KW-0378">Hydrolase</keyword>
<dbReference type="GO" id="GO:0006508">
    <property type="term" value="P:proteolysis"/>
    <property type="evidence" value="ECO:0007669"/>
    <property type="project" value="UniProtKB-KW"/>
</dbReference>
<keyword evidence="4" id="KW-1185">Reference proteome</keyword>
<dbReference type="KEGG" id="bgok:Pr1d_22900"/>
<keyword evidence="1" id="KW-0472">Membrane</keyword>
<keyword evidence="1" id="KW-1133">Transmembrane helix</keyword>
<organism evidence="3 4">
    <name type="scientific">Bythopirellula goksoeyrii</name>
    <dbReference type="NCBI Taxonomy" id="1400387"/>
    <lineage>
        <taxon>Bacteria</taxon>
        <taxon>Pseudomonadati</taxon>
        <taxon>Planctomycetota</taxon>
        <taxon>Planctomycetia</taxon>
        <taxon>Pirellulales</taxon>
        <taxon>Lacipirellulaceae</taxon>
        <taxon>Bythopirellula</taxon>
    </lineage>
</organism>
<dbReference type="AlphaFoldDB" id="A0A5B9QBP7"/>
<feature type="transmembrane region" description="Helical" evidence="1">
    <location>
        <begin position="12"/>
        <end position="31"/>
    </location>
</feature>
<dbReference type="GO" id="GO:0004175">
    <property type="term" value="F:endopeptidase activity"/>
    <property type="evidence" value="ECO:0007669"/>
    <property type="project" value="UniProtKB-ARBA"/>
</dbReference>
<evidence type="ECO:0000313" key="3">
    <source>
        <dbReference type="EMBL" id="QEG35000.1"/>
    </source>
</evidence>
<keyword evidence="1" id="KW-0812">Transmembrane</keyword>
<proteinExistence type="predicted"/>
<feature type="transmembrane region" description="Helical" evidence="1">
    <location>
        <begin position="190"/>
        <end position="208"/>
    </location>
</feature>
<evidence type="ECO:0000256" key="1">
    <source>
        <dbReference type="SAM" id="Phobius"/>
    </source>
</evidence>